<evidence type="ECO:0000313" key="11">
    <source>
        <dbReference type="Proteomes" id="UP001044222"/>
    </source>
</evidence>
<dbReference type="PANTHER" id="PTHR24253:SF144">
    <property type="entry name" value="CHYMOTRYPSIN-LIKE PROTEASE CTRL-1-RELATED"/>
    <property type="match status" value="1"/>
</dbReference>
<dbReference type="CDD" id="cd00190">
    <property type="entry name" value="Tryp_SPc"/>
    <property type="match status" value="1"/>
</dbReference>
<evidence type="ECO:0000256" key="6">
    <source>
        <dbReference type="ARBA" id="ARBA00023180"/>
    </source>
</evidence>
<name>A0A9D3RIM5_ANGAN</name>
<dbReference type="SUPFAM" id="SSF50494">
    <property type="entry name" value="Trypsin-like serine proteases"/>
    <property type="match status" value="1"/>
</dbReference>
<gene>
    <name evidence="10" type="ORF">ANANG_G00286640</name>
</gene>
<keyword evidence="4 7" id="KW-0720">Serine protease</keyword>
<keyword evidence="2 8" id="KW-0732">Signal</keyword>
<dbReference type="PROSITE" id="PS00135">
    <property type="entry name" value="TRYPSIN_SER"/>
    <property type="match status" value="1"/>
</dbReference>
<evidence type="ECO:0000259" key="9">
    <source>
        <dbReference type="PROSITE" id="PS50240"/>
    </source>
</evidence>
<keyword evidence="3 7" id="KW-0378">Hydrolase</keyword>
<dbReference type="EMBL" id="JAFIRN010000017">
    <property type="protein sequence ID" value="KAG5832016.1"/>
    <property type="molecule type" value="Genomic_DNA"/>
</dbReference>
<dbReference type="Pfam" id="PF00089">
    <property type="entry name" value="Trypsin"/>
    <property type="match status" value="1"/>
</dbReference>
<feature type="chain" id="PRO_5039527750" description="Peptidase S1 domain-containing protein" evidence="8">
    <location>
        <begin position="24"/>
        <end position="297"/>
    </location>
</feature>
<dbReference type="InterPro" id="IPR018114">
    <property type="entry name" value="TRYPSIN_HIS"/>
</dbReference>
<dbReference type="Gene3D" id="2.40.10.10">
    <property type="entry name" value="Trypsin-like serine proteases"/>
    <property type="match status" value="2"/>
</dbReference>
<feature type="signal peptide" evidence="8">
    <location>
        <begin position="1"/>
        <end position="23"/>
    </location>
</feature>
<protein>
    <recommendedName>
        <fullName evidence="9">Peptidase S1 domain-containing protein</fullName>
    </recommendedName>
</protein>
<evidence type="ECO:0000256" key="3">
    <source>
        <dbReference type="ARBA" id="ARBA00022801"/>
    </source>
</evidence>
<dbReference type="FunFam" id="2.40.10.10:FF:000024">
    <property type="entry name" value="Serine protease 53"/>
    <property type="match status" value="1"/>
</dbReference>
<evidence type="ECO:0000256" key="1">
    <source>
        <dbReference type="ARBA" id="ARBA00022670"/>
    </source>
</evidence>
<dbReference type="PRINTS" id="PR00722">
    <property type="entry name" value="CHYMOTRYPSIN"/>
</dbReference>
<dbReference type="InterPro" id="IPR033116">
    <property type="entry name" value="TRYPSIN_SER"/>
</dbReference>
<sequence length="297" mass="32032">MFFKSNILVIAVLTHLGFRTCDAQVCGYAPLGNRIVGGTAAPEGAWPWQVDIQMDGNHVCGGTIITKDWVLSAAHCFPEPSKVSSYVLYLGRQVLNGINKYEVSRLVLRVVVAPGYSSPEEGRDFALVQLATPVDWTDRIQPICLDRRSVPQRHPLLLPLAGTGPLQEVEVPIIAQSSCQSMYQLQPPADRVDILSDMICAGFQEGGKDSCQGDSGGPLMCPKNRTWVQAGVVSFGLGCAKPNQPGVYARATAFSSFVQRTVPDIQLFSRGAPSWPGATRKALLATLVSLALLPLAR</sequence>
<dbReference type="GO" id="GO:0004252">
    <property type="term" value="F:serine-type endopeptidase activity"/>
    <property type="evidence" value="ECO:0007669"/>
    <property type="project" value="InterPro"/>
</dbReference>
<accession>A0A9D3RIM5</accession>
<dbReference type="Proteomes" id="UP001044222">
    <property type="component" value="Chromosome 17"/>
</dbReference>
<organism evidence="10 11">
    <name type="scientific">Anguilla anguilla</name>
    <name type="common">European freshwater eel</name>
    <name type="synonym">Muraena anguilla</name>
    <dbReference type="NCBI Taxonomy" id="7936"/>
    <lineage>
        <taxon>Eukaryota</taxon>
        <taxon>Metazoa</taxon>
        <taxon>Chordata</taxon>
        <taxon>Craniata</taxon>
        <taxon>Vertebrata</taxon>
        <taxon>Euteleostomi</taxon>
        <taxon>Actinopterygii</taxon>
        <taxon>Neopterygii</taxon>
        <taxon>Teleostei</taxon>
        <taxon>Anguilliformes</taxon>
        <taxon>Anguillidae</taxon>
        <taxon>Anguilla</taxon>
    </lineage>
</organism>
<evidence type="ECO:0000313" key="10">
    <source>
        <dbReference type="EMBL" id="KAG5832016.1"/>
    </source>
</evidence>
<evidence type="ECO:0000256" key="4">
    <source>
        <dbReference type="ARBA" id="ARBA00022825"/>
    </source>
</evidence>
<comment type="caution">
    <text evidence="10">The sequence shown here is derived from an EMBL/GenBank/DDBJ whole genome shotgun (WGS) entry which is preliminary data.</text>
</comment>
<dbReference type="SMART" id="SM00020">
    <property type="entry name" value="Tryp_SPc"/>
    <property type="match status" value="1"/>
</dbReference>
<dbReference type="InterPro" id="IPR001314">
    <property type="entry name" value="Peptidase_S1A"/>
</dbReference>
<dbReference type="PROSITE" id="PS50240">
    <property type="entry name" value="TRYPSIN_DOM"/>
    <property type="match status" value="1"/>
</dbReference>
<dbReference type="GO" id="GO:0006508">
    <property type="term" value="P:proteolysis"/>
    <property type="evidence" value="ECO:0007669"/>
    <property type="project" value="UniProtKB-KW"/>
</dbReference>
<keyword evidence="6" id="KW-0325">Glycoprotein</keyword>
<evidence type="ECO:0000256" key="7">
    <source>
        <dbReference type="RuleBase" id="RU363034"/>
    </source>
</evidence>
<dbReference type="PROSITE" id="PS00134">
    <property type="entry name" value="TRYPSIN_HIS"/>
    <property type="match status" value="1"/>
</dbReference>
<proteinExistence type="predicted"/>
<dbReference type="InterPro" id="IPR009003">
    <property type="entry name" value="Peptidase_S1_PA"/>
</dbReference>
<keyword evidence="5" id="KW-1015">Disulfide bond</keyword>
<dbReference type="InterPro" id="IPR001254">
    <property type="entry name" value="Trypsin_dom"/>
</dbReference>
<keyword evidence="11" id="KW-1185">Reference proteome</keyword>
<dbReference type="AlphaFoldDB" id="A0A9D3RIM5"/>
<evidence type="ECO:0000256" key="5">
    <source>
        <dbReference type="ARBA" id="ARBA00023157"/>
    </source>
</evidence>
<evidence type="ECO:0000256" key="2">
    <source>
        <dbReference type="ARBA" id="ARBA00022729"/>
    </source>
</evidence>
<keyword evidence="1 7" id="KW-0645">Protease</keyword>
<dbReference type="InterPro" id="IPR043504">
    <property type="entry name" value="Peptidase_S1_PA_chymotrypsin"/>
</dbReference>
<feature type="domain" description="Peptidase S1" evidence="9">
    <location>
        <begin position="35"/>
        <end position="263"/>
    </location>
</feature>
<reference evidence="10" key="1">
    <citation type="submission" date="2021-01" db="EMBL/GenBank/DDBJ databases">
        <title>A chromosome-scale assembly of European eel, Anguilla anguilla.</title>
        <authorList>
            <person name="Henkel C."/>
            <person name="Jong-Raadsen S.A."/>
            <person name="Dufour S."/>
            <person name="Weltzien F.-A."/>
            <person name="Palstra A.P."/>
            <person name="Pelster B."/>
            <person name="Spaink H.P."/>
            <person name="Van Den Thillart G.E."/>
            <person name="Jansen H."/>
            <person name="Zahm M."/>
            <person name="Klopp C."/>
            <person name="Cedric C."/>
            <person name="Louis A."/>
            <person name="Berthelot C."/>
            <person name="Parey E."/>
            <person name="Roest Crollius H."/>
            <person name="Montfort J."/>
            <person name="Robinson-Rechavi M."/>
            <person name="Bucao C."/>
            <person name="Bouchez O."/>
            <person name="Gislard M."/>
            <person name="Lluch J."/>
            <person name="Milhes M."/>
            <person name="Lampietro C."/>
            <person name="Lopez Roques C."/>
            <person name="Donnadieu C."/>
            <person name="Braasch I."/>
            <person name="Desvignes T."/>
            <person name="Postlethwait J."/>
            <person name="Bobe J."/>
            <person name="Guiguen Y."/>
            <person name="Dirks R."/>
        </authorList>
    </citation>
    <scope>NUCLEOTIDE SEQUENCE</scope>
    <source>
        <strain evidence="10">Tag_6206</strain>
        <tissue evidence="10">Liver</tissue>
    </source>
</reference>
<dbReference type="PANTHER" id="PTHR24253">
    <property type="entry name" value="TRANSMEMBRANE PROTEASE SERINE"/>
    <property type="match status" value="1"/>
</dbReference>
<evidence type="ECO:0000256" key="8">
    <source>
        <dbReference type="SAM" id="SignalP"/>
    </source>
</evidence>